<sequence length="432" mass="47866">MLSPGLANELQKIPLLCDGNSSWMGENVKCENVVGYMAVYRVCFAVTIFFVLMGTIMINVRSSKDPRAGIQNGFWGLKYLLIIGAVIGAFFIPSATFGITWMYFGLIGGFAFIVIQLILIVDFAHSWAGAWVAKYEETDSRGWYCALMSVTLLNYVLIIAAAVVFWIYYGLPTNGDSGCGVNKFFIIFNMILCVAMSVVSILPKVQEFHPCSGLLQASFVSLYTMYLTWSAMSNTEDQNCKAHWNGGDIDGKTSQPTLDTQSIFGLAIFSACVLWSSIRTSTNNQMNKLSLGNNLLQNDTGAVSPSDVEGGSANDGGKGENKVWDNEEDGVAYSWSFFHIMFALATLYVMMTLTNWFKPSADLSSFSSNEASLWVKIISSWLCVILYVWTLVAPCCLPDRDFIKNFIKKVITLHHSGGLVAIFSERAHTYYY</sequence>
<name>A0A8J2PY03_9HEXA</name>
<evidence type="ECO:0000256" key="3">
    <source>
        <dbReference type="ARBA" id="ARBA00022692"/>
    </source>
</evidence>
<feature type="transmembrane region" description="Helical" evidence="7">
    <location>
        <begin position="79"/>
        <end position="104"/>
    </location>
</feature>
<keyword evidence="3 7" id="KW-0812">Transmembrane</keyword>
<feature type="transmembrane region" description="Helical" evidence="7">
    <location>
        <begin position="260"/>
        <end position="278"/>
    </location>
</feature>
<feature type="transmembrane region" description="Helical" evidence="7">
    <location>
        <begin position="214"/>
        <end position="232"/>
    </location>
</feature>
<keyword evidence="5 7" id="KW-0472">Membrane</keyword>
<evidence type="ECO:0000256" key="7">
    <source>
        <dbReference type="SAM" id="Phobius"/>
    </source>
</evidence>
<evidence type="ECO:0008006" key="10">
    <source>
        <dbReference type="Google" id="ProtNLM"/>
    </source>
</evidence>
<organism evidence="8 9">
    <name type="scientific">Allacma fusca</name>
    <dbReference type="NCBI Taxonomy" id="39272"/>
    <lineage>
        <taxon>Eukaryota</taxon>
        <taxon>Metazoa</taxon>
        <taxon>Ecdysozoa</taxon>
        <taxon>Arthropoda</taxon>
        <taxon>Hexapoda</taxon>
        <taxon>Collembola</taxon>
        <taxon>Symphypleona</taxon>
        <taxon>Sminthuridae</taxon>
        <taxon>Allacma</taxon>
    </lineage>
</organism>
<feature type="transmembrane region" description="Helical" evidence="7">
    <location>
        <begin position="373"/>
        <end position="397"/>
    </location>
</feature>
<feature type="transmembrane region" description="Helical" evidence="7">
    <location>
        <begin position="181"/>
        <end position="202"/>
    </location>
</feature>
<feature type="transmembrane region" description="Helical" evidence="7">
    <location>
        <begin position="144"/>
        <end position="169"/>
    </location>
</feature>
<evidence type="ECO:0000256" key="1">
    <source>
        <dbReference type="ARBA" id="ARBA00004141"/>
    </source>
</evidence>
<evidence type="ECO:0000256" key="2">
    <source>
        <dbReference type="ARBA" id="ARBA00006665"/>
    </source>
</evidence>
<evidence type="ECO:0000313" key="8">
    <source>
        <dbReference type="EMBL" id="CAG7837749.1"/>
    </source>
</evidence>
<dbReference type="PANTHER" id="PTHR10383">
    <property type="entry name" value="SERINE INCORPORATOR"/>
    <property type="match status" value="1"/>
</dbReference>
<dbReference type="Pfam" id="PF03348">
    <property type="entry name" value="Serinc"/>
    <property type="match status" value="1"/>
</dbReference>
<dbReference type="InterPro" id="IPR005016">
    <property type="entry name" value="TDE1/TMS"/>
</dbReference>
<proteinExistence type="inferred from homology"/>
<gene>
    <name evidence="8" type="ORF">AFUS01_LOCUS46813</name>
</gene>
<dbReference type="OrthoDB" id="5963193at2759"/>
<feature type="transmembrane region" description="Helical" evidence="7">
    <location>
        <begin position="332"/>
        <end position="353"/>
    </location>
</feature>
<evidence type="ECO:0000256" key="4">
    <source>
        <dbReference type="ARBA" id="ARBA00022989"/>
    </source>
</evidence>
<dbReference type="AlphaFoldDB" id="A0A8J2PY03"/>
<comment type="caution">
    <text evidence="8">The sequence shown here is derived from an EMBL/GenBank/DDBJ whole genome shotgun (WGS) entry which is preliminary data.</text>
</comment>
<dbReference type="GO" id="GO:0016020">
    <property type="term" value="C:membrane"/>
    <property type="evidence" value="ECO:0007669"/>
    <property type="project" value="UniProtKB-SubCell"/>
</dbReference>
<dbReference type="PANTHER" id="PTHR10383:SF9">
    <property type="entry name" value="SERINE INCORPORATOR, ISOFORM F"/>
    <property type="match status" value="1"/>
</dbReference>
<feature type="transmembrane region" description="Helical" evidence="7">
    <location>
        <begin position="110"/>
        <end position="132"/>
    </location>
</feature>
<comment type="subcellular location">
    <subcellularLocation>
        <location evidence="1">Membrane</location>
        <topology evidence="1">Multi-pass membrane protein</topology>
    </subcellularLocation>
</comment>
<evidence type="ECO:0000313" key="9">
    <source>
        <dbReference type="Proteomes" id="UP000708208"/>
    </source>
</evidence>
<feature type="transmembrane region" description="Helical" evidence="7">
    <location>
        <begin position="38"/>
        <end position="58"/>
    </location>
</feature>
<dbReference type="Proteomes" id="UP000708208">
    <property type="component" value="Unassembled WGS sequence"/>
</dbReference>
<accession>A0A8J2PY03</accession>
<evidence type="ECO:0000256" key="6">
    <source>
        <dbReference type="SAM" id="MobiDB-lite"/>
    </source>
</evidence>
<feature type="region of interest" description="Disordered" evidence="6">
    <location>
        <begin position="302"/>
        <end position="321"/>
    </location>
</feature>
<evidence type="ECO:0000256" key="5">
    <source>
        <dbReference type="ARBA" id="ARBA00023136"/>
    </source>
</evidence>
<keyword evidence="4 7" id="KW-1133">Transmembrane helix</keyword>
<comment type="similarity">
    <text evidence="2">Belongs to the TDE1 family.</text>
</comment>
<protein>
    <recommendedName>
        <fullName evidence="10">Serine incorporator</fullName>
    </recommendedName>
</protein>
<dbReference type="EMBL" id="CAJVCH010571523">
    <property type="protein sequence ID" value="CAG7837749.1"/>
    <property type="molecule type" value="Genomic_DNA"/>
</dbReference>
<reference evidence="8" key="1">
    <citation type="submission" date="2021-06" db="EMBL/GenBank/DDBJ databases">
        <authorList>
            <person name="Hodson N. C."/>
            <person name="Mongue J. A."/>
            <person name="Jaron S. K."/>
        </authorList>
    </citation>
    <scope>NUCLEOTIDE SEQUENCE</scope>
</reference>
<keyword evidence="9" id="KW-1185">Reference proteome</keyword>